<evidence type="ECO:0000313" key="1">
    <source>
        <dbReference type="EMBL" id="KAJ8625119.1"/>
    </source>
</evidence>
<dbReference type="EMBL" id="CM056819">
    <property type="protein sequence ID" value="KAJ8625119.1"/>
    <property type="molecule type" value="Genomic_DNA"/>
</dbReference>
<comment type="caution">
    <text evidence="1">The sequence shown here is derived from an EMBL/GenBank/DDBJ whole genome shotgun (WGS) entry which is preliminary data.</text>
</comment>
<organism evidence="1 2">
    <name type="scientific">Persea americana</name>
    <name type="common">Avocado</name>
    <dbReference type="NCBI Taxonomy" id="3435"/>
    <lineage>
        <taxon>Eukaryota</taxon>
        <taxon>Viridiplantae</taxon>
        <taxon>Streptophyta</taxon>
        <taxon>Embryophyta</taxon>
        <taxon>Tracheophyta</taxon>
        <taxon>Spermatophyta</taxon>
        <taxon>Magnoliopsida</taxon>
        <taxon>Magnoliidae</taxon>
        <taxon>Laurales</taxon>
        <taxon>Lauraceae</taxon>
        <taxon>Persea</taxon>
    </lineage>
</organism>
<evidence type="ECO:0000313" key="2">
    <source>
        <dbReference type="Proteomes" id="UP001234297"/>
    </source>
</evidence>
<sequence>MISLLSSASTKKAASSASSALPPSPPPTPDPQTGVSSNTPPPVFARLHLPNPPPTPQKLPILVYFHGGGFYIETAFSATYHPFLNSLAAGASLLIVSVDYRRAPKHPIPTTYNDSWAAIQWVASHAAGGSAATDVIDPWLKEHGDFSRLMVVGDSAGANIAHQMAMHESQRQQLVDRQCGSDLSLLLGSGADWEGAEGAGFWGDGELSVEVRVSVTEQL</sequence>
<protein>
    <submittedName>
        <fullName evidence="1">Uncharacterized protein</fullName>
    </submittedName>
</protein>
<keyword evidence="2" id="KW-1185">Reference proteome</keyword>
<proteinExistence type="predicted"/>
<gene>
    <name evidence="1" type="ORF">MRB53_033649</name>
</gene>
<reference evidence="1 2" key="1">
    <citation type="journal article" date="2022" name="Hortic Res">
        <title>A haplotype resolved chromosomal level avocado genome allows analysis of novel avocado genes.</title>
        <authorList>
            <person name="Nath O."/>
            <person name="Fletcher S.J."/>
            <person name="Hayward A."/>
            <person name="Shaw L.M."/>
            <person name="Masouleh A.K."/>
            <person name="Furtado A."/>
            <person name="Henry R.J."/>
            <person name="Mitter N."/>
        </authorList>
    </citation>
    <scope>NUCLEOTIDE SEQUENCE [LARGE SCALE GENOMIC DNA]</scope>
    <source>
        <strain evidence="2">cv. Hass</strain>
    </source>
</reference>
<name>A0ACC2KV50_PERAE</name>
<dbReference type="Proteomes" id="UP001234297">
    <property type="component" value="Chromosome 11"/>
</dbReference>
<accession>A0ACC2KV50</accession>